<dbReference type="InterPro" id="IPR036291">
    <property type="entry name" value="NAD(P)-bd_dom_sf"/>
</dbReference>
<evidence type="ECO:0000256" key="1">
    <source>
        <dbReference type="ARBA" id="ARBA00006484"/>
    </source>
</evidence>
<sequence>MAKEDSRVPHGWAQATVVTPDHMDDDKPLALVTGASSGIGYALARQFAEHGYDLLINAEDDRLEHAALLLRETGAGVRAVQADLRTAAGVDRLVAATIALEIDVAVLNAGVGRGGAFVDTDLDDDLSVIDLNVTSTVRLAKPLVRDMLRRGSGRLAFTSSIAATMPGPFQPVYNASKSFVQSFSEALRNELKDTDVTVTAFLPGPTGTDFFRRADMGDTKVGTADKDDPDDVARQAFDAIVHGHAKKVTGSLRTRAQGLANKILPDSVKAAMHRSMAEPGSADDPDGHR</sequence>
<dbReference type="PROSITE" id="PS00061">
    <property type="entry name" value="ADH_SHORT"/>
    <property type="match status" value="1"/>
</dbReference>
<organism evidence="4 5">
    <name type="scientific">Streptomyces rameus</name>
    <dbReference type="NCBI Taxonomy" id="68261"/>
    <lineage>
        <taxon>Bacteria</taxon>
        <taxon>Bacillati</taxon>
        <taxon>Actinomycetota</taxon>
        <taxon>Actinomycetes</taxon>
        <taxon>Kitasatosporales</taxon>
        <taxon>Streptomycetaceae</taxon>
        <taxon>Streptomyces</taxon>
    </lineage>
</organism>
<dbReference type="CDD" id="cd05233">
    <property type="entry name" value="SDR_c"/>
    <property type="match status" value="1"/>
</dbReference>
<dbReference type="PRINTS" id="PR00081">
    <property type="entry name" value="GDHRDH"/>
</dbReference>
<keyword evidence="5" id="KW-1185">Reference proteome</keyword>
<evidence type="ECO:0000313" key="4">
    <source>
        <dbReference type="EMBL" id="GAA2779431.1"/>
    </source>
</evidence>
<dbReference type="Gene3D" id="3.40.50.720">
    <property type="entry name" value="NAD(P)-binding Rossmann-like Domain"/>
    <property type="match status" value="1"/>
</dbReference>
<comment type="similarity">
    <text evidence="1">Belongs to the short-chain dehydrogenases/reductases (SDR) family.</text>
</comment>
<dbReference type="Proteomes" id="UP001500893">
    <property type="component" value="Unassembled WGS sequence"/>
</dbReference>
<protein>
    <submittedName>
        <fullName evidence="4">SDR family NAD(P)-dependent oxidoreductase</fullName>
    </submittedName>
</protein>
<dbReference type="SUPFAM" id="SSF51735">
    <property type="entry name" value="NAD(P)-binding Rossmann-fold domains"/>
    <property type="match status" value="1"/>
</dbReference>
<dbReference type="SMART" id="SM00822">
    <property type="entry name" value="PKS_KR"/>
    <property type="match status" value="1"/>
</dbReference>
<evidence type="ECO:0000256" key="2">
    <source>
        <dbReference type="ARBA" id="ARBA00023002"/>
    </source>
</evidence>
<dbReference type="InterPro" id="IPR020904">
    <property type="entry name" value="Sc_DH/Rdtase_CS"/>
</dbReference>
<comment type="caution">
    <text evidence="4">The sequence shown here is derived from an EMBL/GenBank/DDBJ whole genome shotgun (WGS) entry which is preliminary data.</text>
</comment>
<keyword evidence="2" id="KW-0560">Oxidoreductase</keyword>
<evidence type="ECO:0000313" key="5">
    <source>
        <dbReference type="Proteomes" id="UP001500893"/>
    </source>
</evidence>
<gene>
    <name evidence="4" type="ORF">GCM10010521_68150</name>
</gene>
<dbReference type="InterPro" id="IPR057326">
    <property type="entry name" value="KR_dom"/>
</dbReference>
<dbReference type="EMBL" id="BAAAVM010000136">
    <property type="protein sequence ID" value="GAA2779431.1"/>
    <property type="molecule type" value="Genomic_DNA"/>
</dbReference>
<reference evidence="5" key="1">
    <citation type="journal article" date="2019" name="Int. J. Syst. Evol. Microbiol.">
        <title>The Global Catalogue of Microorganisms (GCM) 10K type strain sequencing project: providing services to taxonomists for standard genome sequencing and annotation.</title>
        <authorList>
            <consortium name="The Broad Institute Genomics Platform"/>
            <consortium name="The Broad Institute Genome Sequencing Center for Infectious Disease"/>
            <person name="Wu L."/>
            <person name="Ma J."/>
        </authorList>
    </citation>
    <scope>NUCLEOTIDE SEQUENCE [LARGE SCALE GENOMIC DNA]</scope>
    <source>
        <strain evidence="5">JCM 11574</strain>
    </source>
</reference>
<dbReference type="Pfam" id="PF00106">
    <property type="entry name" value="adh_short"/>
    <property type="match status" value="1"/>
</dbReference>
<accession>A0ABN3V5V9</accession>
<dbReference type="PANTHER" id="PTHR44196">
    <property type="entry name" value="DEHYDROGENASE/REDUCTASE SDR FAMILY MEMBER 7B"/>
    <property type="match status" value="1"/>
</dbReference>
<feature type="domain" description="Ketoreductase" evidence="3">
    <location>
        <begin position="28"/>
        <end position="206"/>
    </location>
</feature>
<dbReference type="PANTHER" id="PTHR44196:SF1">
    <property type="entry name" value="DEHYDROGENASE_REDUCTASE SDR FAMILY MEMBER 7B"/>
    <property type="match status" value="1"/>
</dbReference>
<evidence type="ECO:0000259" key="3">
    <source>
        <dbReference type="SMART" id="SM00822"/>
    </source>
</evidence>
<dbReference type="InterPro" id="IPR002347">
    <property type="entry name" value="SDR_fam"/>
</dbReference>
<name>A0ABN3V5V9_9ACTN</name>
<proteinExistence type="inferred from homology"/>